<protein>
    <submittedName>
        <fullName evidence="2">Extracellular solute-binding protein</fullName>
    </submittedName>
</protein>
<feature type="chain" id="PRO_5039113998" evidence="1">
    <location>
        <begin position="22"/>
        <end position="410"/>
    </location>
</feature>
<dbReference type="PANTHER" id="PTHR43649:SF32">
    <property type="entry name" value="SUGAR BINDING SECRETED PROTEIN"/>
    <property type="match status" value="1"/>
</dbReference>
<dbReference type="RefSeq" id="WP_119480895.1">
    <property type="nucleotide sequence ID" value="NZ_QXTG01000001.1"/>
</dbReference>
<dbReference type="AlphaFoldDB" id="A0A3A1U0Z2"/>
<keyword evidence="1" id="KW-0732">Signal</keyword>
<gene>
    <name evidence="2" type="ORF">D1781_03675</name>
</gene>
<sequence length="410" mass="42761">MSKIRTAAAMGAAAALIAALAGCSSGGSDSKTVTIWYRPNSLPAASIKGVQKQFPDVTIKLVKTPDVDTKLTSALRANSGVPDIAVANTQPLRSAQSKIVDVSKYGFASVKSDYLDWKVKAAQGDDGAQIGIPIDIGPEGFFYRVDKFKAAGLPTDPADVGKLVSTFDGYEQVAQTTKDKLGAFVCDSPDSSVYVPKTFGQGYFYYSSDGKLDPGSAVNKQGFIDATTFGQKGLCLNAQPYQSDWSAGASQGKLVGFVGPAYEATLLSSSAQNSSGQWRVTTAPGGSSSQIGSNLSVFKTNADPKVTTKIAIWLTNATNQASGYQTDRLFPSTPASYSMAAMKEPESYFGGQVTAQVFAGIAKDAPTVTTGPASITTQTVFNNAMIDAVKNKTNPSDAFAKALSAAPTAQ</sequence>
<feature type="signal peptide" evidence="1">
    <location>
        <begin position="1"/>
        <end position="21"/>
    </location>
</feature>
<evidence type="ECO:0000313" key="2">
    <source>
        <dbReference type="EMBL" id="RIX30534.1"/>
    </source>
</evidence>
<dbReference type="OrthoDB" id="2515046at2"/>
<keyword evidence="3" id="KW-1185">Reference proteome</keyword>
<evidence type="ECO:0000256" key="1">
    <source>
        <dbReference type="SAM" id="SignalP"/>
    </source>
</evidence>
<dbReference type="InterPro" id="IPR006059">
    <property type="entry name" value="SBP"/>
</dbReference>
<dbReference type="EMBL" id="QXTG01000001">
    <property type="protein sequence ID" value="RIX30534.1"/>
    <property type="molecule type" value="Genomic_DNA"/>
</dbReference>
<reference evidence="3" key="1">
    <citation type="submission" date="2018-09" db="EMBL/GenBank/DDBJ databases">
        <authorList>
            <person name="Kim I."/>
        </authorList>
    </citation>
    <scope>NUCLEOTIDE SEQUENCE [LARGE SCALE GENOMIC DNA]</scope>
    <source>
        <strain evidence="3">DD4a</strain>
    </source>
</reference>
<dbReference type="PANTHER" id="PTHR43649">
    <property type="entry name" value="ARABINOSE-BINDING PROTEIN-RELATED"/>
    <property type="match status" value="1"/>
</dbReference>
<accession>A0A3A1U0Z2</accession>
<name>A0A3A1U0Z2_9MICO</name>
<comment type="caution">
    <text evidence="2">The sequence shown here is derived from an EMBL/GenBank/DDBJ whole genome shotgun (WGS) entry which is preliminary data.</text>
</comment>
<dbReference type="InterPro" id="IPR050490">
    <property type="entry name" value="Bact_solute-bd_prot1"/>
</dbReference>
<proteinExistence type="predicted"/>
<dbReference type="Proteomes" id="UP000265742">
    <property type="component" value="Unassembled WGS sequence"/>
</dbReference>
<dbReference type="Gene3D" id="3.40.190.10">
    <property type="entry name" value="Periplasmic binding protein-like II"/>
    <property type="match status" value="1"/>
</dbReference>
<evidence type="ECO:0000313" key="3">
    <source>
        <dbReference type="Proteomes" id="UP000265742"/>
    </source>
</evidence>
<organism evidence="2 3">
    <name type="scientific">Amnibacterium setariae</name>
    <dbReference type="NCBI Taxonomy" id="2306585"/>
    <lineage>
        <taxon>Bacteria</taxon>
        <taxon>Bacillati</taxon>
        <taxon>Actinomycetota</taxon>
        <taxon>Actinomycetes</taxon>
        <taxon>Micrococcales</taxon>
        <taxon>Microbacteriaceae</taxon>
        <taxon>Amnibacterium</taxon>
    </lineage>
</organism>
<dbReference type="SUPFAM" id="SSF53850">
    <property type="entry name" value="Periplasmic binding protein-like II"/>
    <property type="match status" value="1"/>
</dbReference>
<dbReference type="Pfam" id="PF13416">
    <property type="entry name" value="SBP_bac_8"/>
    <property type="match status" value="1"/>
</dbReference>
<dbReference type="PROSITE" id="PS51257">
    <property type="entry name" value="PROKAR_LIPOPROTEIN"/>
    <property type="match status" value="1"/>
</dbReference>